<evidence type="ECO:0000256" key="6">
    <source>
        <dbReference type="ARBA" id="ARBA00023180"/>
    </source>
</evidence>
<dbReference type="Pfam" id="PF04515">
    <property type="entry name" value="Choline_transpo"/>
    <property type="match status" value="1"/>
</dbReference>
<feature type="compositionally biased region" description="Pro residues" evidence="8">
    <location>
        <begin position="32"/>
        <end position="41"/>
    </location>
</feature>
<comment type="subcellular location">
    <subcellularLocation>
        <location evidence="7">Cell membrane</location>
        <topology evidence="7">Multi-pass membrane protein</topology>
    </subcellularLocation>
    <subcellularLocation>
        <location evidence="1">Membrane</location>
        <topology evidence="1">Multi-pass membrane protein</topology>
    </subcellularLocation>
</comment>
<evidence type="ECO:0000313" key="9">
    <source>
        <dbReference type="EMBL" id="CAE7239684.1"/>
    </source>
</evidence>
<evidence type="ECO:0000256" key="5">
    <source>
        <dbReference type="ARBA" id="ARBA00023136"/>
    </source>
</evidence>
<evidence type="ECO:0000256" key="2">
    <source>
        <dbReference type="ARBA" id="ARBA00007168"/>
    </source>
</evidence>
<dbReference type="GO" id="GO:0022857">
    <property type="term" value="F:transmembrane transporter activity"/>
    <property type="evidence" value="ECO:0007669"/>
    <property type="project" value="UniProtKB-UniRule"/>
</dbReference>
<feature type="transmembrane region" description="Helical" evidence="7">
    <location>
        <begin position="626"/>
        <end position="649"/>
    </location>
</feature>
<evidence type="ECO:0000256" key="3">
    <source>
        <dbReference type="ARBA" id="ARBA00022692"/>
    </source>
</evidence>
<feature type="transmembrane region" description="Helical" evidence="7">
    <location>
        <begin position="496"/>
        <end position="515"/>
    </location>
</feature>
<name>A0A812L133_SYMPI</name>
<feature type="region of interest" description="Disordered" evidence="8">
    <location>
        <begin position="1"/>
        <end position="78"/>
    </location>
</feature>
<dbReference type="PANTHER" id="PTHR12385">
    <property type="entry name" value="CHOLINE TRANSPORTER-LIKE (SLC FAMILY 44)"/>
    <property type="match status" value="1"/>
</dbReference>
<evidence type="ECO:0000313" key="10">
    <source>
        <dbReference type="Proteomes" id="UP000649617"/>
    </source>
</evidence>
<gene>
    <name evidence="9" type="primary">slc44a1</name>
    <name evidence="9" type="ORF">SPIL2461_LOCUS4054</name>
</gene>
<feature type="transmembrane region" description="Helical" evidence="7">
    <location>
        <begin position="253"/>
        <end position="273"/>
    </location>
</feature>
<feature type="transmembrane region" description="Helical" evidence="7">
    <location>
        <begin position="285"/>
        <end position="311"/>
    </location>
</feature>
<comment type="caution">
    <text evidence="9">The sequence shown here is derived from an EMBL/GenBank/DDBJ whole genome shotgun (WGS) entry which is preliminary data.</text>
</comment>
<keyword evidence="5 7" id="KW-0472">Membrane</keyword>
<dbReference type="Proteomes" id="UP000649617">
    <property type="component" value="Unassembled WGS sequence"/>
</dbReference>
<organism evidence="9 10">
    <name type="scientific">Symbiodinium pilosum</name>
    <name type="common">Dinoflagellate</name>
    <dbReference type="NCBI Taxonomy" id="2952"/>
    <lineage>
        <taxon>Eukaryota</taxon>
        <taxon>Sar</taxon>
        <taxon>Alveolata</taxon>
        <taxon>Dinophyceae</taxon>
        <taxon>Suessiales</taxon>
        <taxon>Symbiodiniaceae</taxon>
        <taxon>Symbiodinium</taxon>
    </lineage>
</organism>
<feature type="transmembrane region" description="Helical" evidence="7">
    <location>
        <begin position="384"/>
        <end position="407"/>
    </location>
</feature>
<reference evidence="9" key="1">
    <citation type="submission" date="2021-02" db="EMBL/GenBank/DDBJ databases">
        <authorList>
            <person name="Dougan E. K."/>
            <person name="Rhodes N."/>
            <person name="Thang M."/>
            <person name="Chan C."/>
        </authorList>
    </citation>
    <scope>NUCLEOTIDE SEQUENCE</scope>
</reference>
<protein>
    <recommendedName>
        <fullName evidence="7">Choline transporter-like protein</fullName>
    </recommendedName>
</protein>
<keyword evidence="10" id="KW-1185">Reference proteome</keyword>
<evidence type="ECO:0000256" key="8">
    <source>
        <dbReference type="SAM" id="MobiDB-lite"/>
    </source>
</evidence>
<keyword evidence="4 7" id="KW-1133">Transmembrane helix</keyword>
<dbReference type="AlphaFoldDB" id="A0A812L133"/>
<dbReference type="InterPro" id="IPR007603">
    <property type="entry name" value="Choline_transptr-like"/>
</dbReference>
<comment type="similarity">
    <text evidence="2 7">Belongs to the CTL (choline transporter-like) family.</text>
</comment>
<dbReference type="PANTHER" id="PTHR12385:SF14">
    <property type="entry name" value="CHOLINE TRANSPORTER-LIKE 2"/>
    <property type="match status" value="1"/>
</dbReference>
<feature type="transmembrane region" description="Helical" evidence="7">
    <location>
        <begin position="439"/>
        <end position="455"/>
    </location>
</feature>
<evidence type="ECO:0000256" key="4">
    <source>
        <dbReference type="ARBA" id="ARBA00022989"/>
    </source>
</evidence>
<keyword evidence="3 7" id="KW-0812">Transmembrane</keyword>
<proteinExistence type="inferred from homology"/>
<sequence>MNMNGQPMAYAGPPFGQPAGYMPVGAGDEYGPPGPPGPPQNPHLGPSDGQPSPGMEGSPSSSYGGSPDGSYGEMGSGTHAQYADMSDMDYQQFTEGAGKTGASGSPKDSLQKVDPDSGVGPRRCTDLVCVLLFILYLVAMLIFLTVVKNGSVDGRAYSDVRRLTHGMDFEARLCGVDDGVQEKPFVFWCRDNPSEKEFSTSPSKLNLRHPVCIQECPRLSKGSQLGPNQVEPTCPDYTWNKSLQKGVGSFQDCWTVMFCTVLAAIALSFAYVWVVVSLKDAGVNIVSFVLILVHIFLLLVSIFCFLAVFYGRPIFSKEQYMDYNLFFSRSSPNQAVVESTICGAVFLLMSLNACTFYTNVNHDTEEMHELTEAAYAALMKLRSLFWIPPLLAIAKFFSAWILCYNFMTLCSVGIFDDYRIIVEGEPYAGMSKHFYFDPWMWLGIVIYLLGCLWIMEIWTSVGQFVISWCSVIFYFTEKDDDEKVAIPVAAWKALWIAIRYHTGSILLGAAGIWFFRMFRMAAWIWSESLPHKSSKCGNFAPLSWFNCFVQTIGKCFDACLGDKEKRGKQAGSWQEGDSIFQQYSKDAYQDVTIRSQHFWQAKEKAQKYINSQAQVKKYTGKCRPSTFIGVVAIAVASHLAGFLISYLIMDHSGVAETYDFCALYDHLADSLLYCFAYNRKVNKKTIDKFVPEEIHEIIGHEVIESTKKPSYGYHGRARPEMFVSTWLKQGQHTFGGWSMGGSEHQAGLPVILAQSFTSPGTKVLPLQCSLWSLRSRSDLLVSFVSLSHFLVEFLFT</sequence>
<dbReference type="OrthoDB" id="420519at2759"/>
<feature type="region of interest" description="Disordered" evidence="8">
    <location>
        <begin position="95"/>
        <end position="119"/>
    </location>
</feature>
<feature type="compositionally biased region" description="Low complexity" evidence="8">
    <location>
        <begin position="42"/>
        <end position="71"/>
    </location>
</feature>
<dbReference type="EMBL" id="CAJNIZ010005191">
    <property type="protein sequence ID" value="CAE7239684.1"/>
    <property type="molecule type" value="Genomic_DNA"/>
</dbReference>
<evidence type="ECO:0000256" key="1">
    <source>
        <dbReference type="ARBA" id="ARBA00004141"/>
    </source>
</evidence>
<accession>A0A812L133</accession>
<comment type="function">
    <text evidence="7">Choline transporter.</text>
</comment>
<evidence type="ECO:0000256" key="7">
    <source>
        <dbReference type="RuleBase" id="RU368066"/>
    </source>
</evidence>
<keyword evidence="6" id="KW-0325">Glycoprotein</keyword>
<dbReference type="GO" id="GO:0005886">
    <property type="term" value="C:plasma membrane"/>
    <property type="evidence" value="ECO:0007669"/>
    <property type="project" value="UniProtKB-SubCell"/>
</dbReference>
<feature type="transmembrane region" description="Helical" evidence="7">
    <location>
        <begin position="130"/>
        <end position="147"/>
    </location>
</feature>